<keyword evidence="2" id="KW-1185">Reference proteome</keyword>
<gene>
    <name evidence="1" type="ORF">QAD02_010806</name>
</gene>
<comment type="caution">
    <text evidence="1">The sequence shown here is derived from an EMBL/GenBank/DDBJ whole genome shotgun (WGS) entry which is preliminary data.</text>
</comment>
<protein>
    <submittedName>
        <fullName evidence="1">Uncharacterized protein</fullName>
    </submittedName>
</protein>
<accession>A0ACC2NUZ7</accession>
<reference evidence="1" key="1">
    <citation type="submission" date="2023-04" db="EMBL/GenBank/DDBJ databases">
        <title>A chromosome-level genome assembly of the parasitoid wasp Eretmocerus hayati.</title>
        <authorList>
            <person name="Zhong Y."/>
            <person name="Liu S."/>
            <person name="Liu Y."/>
        </authorList>
    </citation>
    <scope>NUCLEOTIDE SEQUENCE</scope>
    <source>
        <strain evidence="1">ZJU_SS_LIU_2023</strain>
    </source>
</reference>
<dbReference type="Proteomes" id="UP001239111">
    <property type="component" value="Chromosome 2"/>
</dbReference>
<evidence type="ECO:0000313" key="1">
    <source>
        <dbReference type="EMBL" id="KAJ8675020.1"/>
    </source>
</evidence>
<organism evidence="1 2">
    <name type="scientific">Eretmocerus hayati</name>
    <dbReference type="NCBI Taxonomy" id="131215"/>
    <lineage>
        <taxon>Eukaryota</taxon>
        <taxon>Metazoa</taxon>
        <taxon>Ecdysozoa</taxon>
        <taxon>Arthropoda</taxon>
        <taxon>Hexapoda</taxon>
        <taxon>Insecta</taxon>
        <taxon>Pterygota</taxon>
        <taxon>Neoptera</taxon>
        <taxon>Endopterygota</taxon>
        <taxon>Hymenoptera</taxon>
        <taxon>Apocrita</taxon>
        <taxon>Proctotrupomorpha</taxon>
        <taxon>Chalcidoidea</taxon>
        <taxon>Aphelinidae</taxon>
        <taxon>Aphelininae</taxon>
        <taxon>Eretmocerus</taxon>
    </lineage>
</organism>
<proteinExistence type="predicted"/>
<sequence length="143" mass="16828">MSLRMCRIFNSQEFTKTIESGPIDDSYVNKSYFHEPQRNNTCKYYQQVIFNHSTYAIGMYFVLSLEESEAEFGEIVKIISVESDLLFEFRTVKEVSFDSHVHGYVVRKTKAKKLVNLKELPDIAHVHYVEQKETGYIIPRYIL</sequence>
<evidence type="ECO:0000313" key="2">
    <source>
        <dbReference type="Proteomes" id="UP001239111"/>
    </source>
</evidence>
<dbReference type="EMBL" id="CM056742">
    <property type="protein sequence ID" value="KAJ8675020.1"/>
    <property type="molecule type" value="Genomic_DNA"/>
</dbReference>
<name>A0ACC2NUZ7_9HYME</name>